<dbReference type="InterPro" id="IPR016181">
    <property type="entry name" value="Acyl_CoA_acyltransferase"/>
</dbReference>
<keyword evidence="1 4" id="KW-0808">Transferase</keyword>
<proteinExistence type="predicted"/>
<reference evidence="5" key="1">
    <citation type="submission" date="2016-10" db="EMBL/GenBank/DDBJ databases">
        <authorList>
            <person name="Varghese N."/>
            <person name="Submissions S."/>
        </authorList>
    </citation>
    <scope>NUCLEOTIDE SEQUENCE [LARGE SCALE GENOMIC DNA]</scope>
    <source>
        <strain evidence="5">DSM 16108</strain>
    </source>
</reference>
<protein>
    <submittedName>
        <fullName evidence="4">Acetyltransferase (GNAT) domain-containing protein</fullName>
    </submittedName>
</protein>
<dbReference type="CDD" id="cd04301">
    <property type="entry name" value="NAT_SF"/>
    <property type="match status" value="1"/>
</dbReference>
<evidence type="ECO:0000313" key="4">
    <source>
        <dbReference type="EMBL" id="SFK29818.1"/>
    </source>
</evidence>
<gene>
    <name evidence="4" type="ORF">SAMN04488569_102113</name>
</gene>
<name>A0A1I3YD71_9LACT</name>
<dbReference type="RefSeq" id="WP_072693793.1">
    <property type="nucleotide sequence ID" value="NZ_FOSJ01000021.1"/>
</dbReference>
<dbReference type="GO" id="GO:0005737">
    <property type="term" value="C:cytoplasm"/>
    <property type="evidence" value="ECO:0007669"/>
    <property type="project" value="TreeGrafter"/>
</dbReference>
<dbReference type="InterPro" id="IPR000182">
    <property type="entry name" value="GNAT_dom"/>
</dbReference>
<dbReference type="PANTHER" id="PTHR43626">
    <property type="entry name" value="ACYL-COA N-ACYLTRANSFERASE"/>
    <property type="match status" value="1"/>
</dbReference>
<dbReference type="Pfam" id="PF13673">
    <property type="entry name" value="Acetyltransf_10"/>
    <property type="match status" value="1"/>
</dbReference>
<dbReference type="OrthoDB" id="9775804at2"/>
<dbReference type="PANTHER" id="PTHR43626:SF4">
    <property type="entry name" value="GCN5-RELATED N-ACETYLTRANSFERASE 2, CHLOROPLASTIC"/>
    <property type="match status" value="1"/>
</dbReference>
<evidence type="ECO:0000259" key="3">
    <source>
        <dbReference type="PROSITE" id="PS51186"/>
    </source>
</evidence>
<accession>A0A1I3YD71</accession>
<sequence length="138" mass="15805">MNIVYKETKEIDVSKIRELYLDVKWTAYIEDETIIQSIIPNALHVISAWVGEELIGLVRAVGDGVYILYIQDLLVKEAYQGKGIGSKLLQKMINDHKHIPQKVLMTENQEKTVHFYEKNGFMKADGGNAGIAFVQYRY</sequence>
<evidence type="ECO:0000256" key="2">
    <source>
        <dbReference type="ARBA" id="ARBA00023315"/>
    </source>
</evidence>
<evidence type="ECO:0000256" key="1">
    <source>
        <dbReference type="ARBA" id="ARBA00022679"/>
    </source>
</evidence>
<dbReference type="SUPFAM" id="SSF55729">
    <property type="entry name" value="Acyl-CoA N-acyltransferases (Nat)"/>
    <property type="match status" value="1"/>
</dbReference>
<keyword evidence="2" id="KW-0012">Acyltransferase</keyword>
<dbReference type="EMBL" id="FOSJ01000021">
    <property type="protein sequence ID" value="SFK29818.1"/>
    <property type="molecule type" value="Genomic_DNA"/>
</dbReference>
<dbReference type="GO" id="GO:0008080">
    <property type="term" value="F:N-acetyltransferase activity"/>
    <property type="evidence" value="ECO:0007669"/>
    <property type="project" value="InterPro"/>
</dbReference>
<keyword evidence="5" id="KW-1185">Reference proteome</keyword>
<dbReference type="Gene3D" id="3.40.630.30">
    <property type="match status" value="1"/>
</dbReference>
<organism evidence="4 5">
    <name type="scientific">Marinilactibacillus piezotolerans</name>
    <dbReference type="NCBI Taxonomy" id="258723"/>
    <lineage>
        <taxon>Bacteria</taxon>
        <taxon>Bacillati</taxon>
        <taxon>Bacillota</taxon>
        <taxon>Bacilli</taxon>
        <taxon>Lactobacillales</taxon>
        <taxon>Carnobacteriaceae</taxon>
        <taxon>Marinilactibacillus</taxon>
    </lineage>
</organism>
<evidence type="ECO:0000313" key="5">
    <source>
        <dbReference type="Proteomes" id="UP000199589"/>
    </source>
</evidence>
<dbReference type="AlphaFoldDB" id="A0A1I3YD71"/>
<dbReference type="PROSITE" id="PS51186">
    <property type="entry name" value="GNAT"/>
    <property type="match status" value="1"/>
</dbReference>
<dbReference type="InterPro" id="IPR045039">
    <property type="entry name" value="NSI-like"/>
</dbReference>
<feature type="domain" description="N-acetyltransferase" evidence="3">
    <location>
        <begin position="3"/>
        <end position="138"/>
    </location>
</feature>
<dbReference type="Proteomes" id="UP000199589">
    <property type="component" value="Unassembled WGS sequence"/>
</dbReference>